<accession>A0A1F7VD00</accession>
<dbReference type="AlphaFoldDB" id="A0A1F7VD00"/>
<evidence type="ECO:0000256" key="2">
    <source>
        <dbReference type="PROSITE-ProRule" id="PRU00169"/>
    </source>
</evidence>
<dbReference type="Gene3D" id="3.40.50.2300">
    <property type="match status" value="1"/>
</dbReference>
<dbReference type="SMART" id="SM00448">
    <property type="entry name" value="REC"/>
    <property type="match status" value="1"/>
</dbReference>
<dbReference type="PROSITE" id="PS50110">
    <property type="entry name" value="RESPONSE_REGULATORY"/>
    <property type="match status" value="1"/>
</dbReference>
<evidence type="ECO:0000313" key="5">
    <source>
        <dbReference type="Proteomes" id="UP000176678"/>
    </source>
</evidence>
<dbReference type="EMBL" id="MGES01000054">
    <property type="protein sequence ID" value="OGL88313.1"/>
    <property type="molecule type" value="Genomic_DNA"/>
</dbReference>
<feature type="modified residue" description="4-aspartylphosphate" evidence="2">
    <location>
        <position position="105"/>
    </location>
</feature>
<dbReference type="SUPFAM" id="SSF52172">
    <property type="entry name" value="CheY-like"/>
    <property type="match status" value="1"/>
</dbReference>
<evidence type="ECO:0000259" key="3">
    <source>
        <dbReference type="PROSITE" id="PS50110"/>
    </source>
</evidence>
<evidence type="ECO:0000256" key="1">
    <source>
        <dbReference type="ARBA" id="ARBA00022553"/>
    </source>
</evidence>
<dbReference type="InterPro" id="IPR001789">
    <property type="entry name" value="Sig_transdc_resp-reg_receiver"/>
</dbReference>
<evidence type="ECO:0000313" key="4">
    <source>
        <dbReference type="EMBL" id="OGL88313.1"/>
    </source>
</evidence>
<dbReference type="Pfam" id="PF00072">
    <property type="entry name" value="Response_reg"/>
    <property type="match status" value="1"/>
</dbReference>
<reference evidence="4 5" key="1">
    <citation type="journal article" date="2016" name="Nat. Commun.">
        <title>Thousands of microbial genomes shed light on interconnected biogeochemical processes in an aquifer system.</title>
        <authorList>
            <person name="Anantharaman K."/>
            <person name="Brown C.T."/>
            <person name="Hug L.A."/>
            <person name="Sharon I."/>
            <person name="Castelle C.J."/>
            <person name="Probst A.J."/>
            <person name="Thomas B.C."/>
            <person name="Singh A."/>
            <person name="Wilkins M.J."/>
            <person name="Karaoz U."/>
            <person name="Brodie E.L."/>
            <person name="Williams K.H."/>
            <person name="Hubbard S.S."/>
            <person name="Banfield J.F."/>
        </authorList>
    </citation>
    <scope>NUCLEOTIDE SEQUENCE [LARGE SCALE GENOMIC DNA]</scope>
</reference>
<dbReference type="GO" id="GO:0000160">
    <property type="term" value="P:phosphorelay signal transduction system"/>
    <property type="evidence" value="ECO:0007669"/>
    <property type="project" value="InterPro"/>
</dbReference>
<dbReference type="InterPro" id="IPR050595">
    <property type="entry name" value="Bact_response_regulator"/>
</dbReference>
<feature type="domain" description="Response regulatory" evidence="3">
    <location>
        <begin position="56"/>
        <end position="176"/>
    </location>
</feature>
<comment type="caution">
    <text evidence="4">The sequence shown here is derived from an EMBL/GenBank/DDBJ whole genome shotgun (WGS) entry which is preliminary data.</text>
</comment>
<dbReference type="PANTHER" id="PTHR44591:SF3">
    <property type="entry name" value="RESPONSE REGULATORY DOMAIN-CONTAINING PROTEIN"/>
    <property type="match status" value="1"/>
</dbReference>
<proteinExistence type="predicted"/>
<dbReference type="PANTHER" id="PTHR44591">
    <property type="entry name" value="STRESS RESPONSE REGULATOR PROTEIN 1"/>
    <property type="match status" value="1"/>
</dbReference>
<name>A0A1F7VD00_9BACT</name>
<protein>
    <recommendedName>
        <fullName evidence="3">Response regulatory domain-containing protein</fullName>
    </recommendedName>
</protein>
<dbReference type="InterPro" id="IPR011006">
    <property type="entry name" value="CheY-like_superfamily"/>
</dbReference>
<dbReference type="Proteomes" id="UP000176678">
    <property type="component" value="Unassembled WGS sequence"/>
</dbReference>
<organism evidence="4 5">
    <name type="scientific">Candidatus Uhrbacteria bacterium RIFCSPLOWO2_02_FULL_51_9</name>
    <dbReference type="NCBI Taxonomy" id="1802410"/>
    <lineage>
        <taxon>Bacteria</taxon>
        <taxon>Candidatus Uhriibacteriota</taxon>
    </lineage>
</organism>
<keyword evidence="1 2" id="KW-0597">Phosphoprotein</keyword>
<gene>
    <name evidence="4" type="ORF">A3H75_01925</name>
</gene>
<sequence>MAVNKNTRATFDKPPYTWNTPREEETVARTATLPAASAPPSKPIAKLAVVAARNKLILVVEDEDTVRKVLQRLLETNGFRIATARDGLEGMKYLEDNVPDLMLVDVMMPRLDGFTFVKAVRFRTEKQKSLPKIPFIFITAKSDARSMVEGIKHGAKGYITKPFQIAVVVRKVCEALKLAPPESSTPPAA</sequence>
<dbReference type="CDD" id="cd17574">
    <property type="entry name" value="REC_OmpR"/>
    <property type="match status" value="1"/>
</dbReference>
<dbReference type="STRING" id="1802410.A3H75_01925"/>